<name>V9VVW2_9RHOB</name>
<sequence length="55" mass="6396">MPTRDSRPRGLQTQELEPEDMRQFWPQVFAPSGALSGFCLEWLLDRAEFSNGRKI</sequence>
<dbReference type="PATRIC" id="fig|999552.6.peg.861"/>
<organism evidence="1 2">
    <name type="scientific">Leisingera methylohalidivorans DSM 14336</name>
    <dbReference type="NCBI Taxonomy" id="999552"/>
    <lineage>
        <taxon>Bacteria</taxon>
        <taxon>Pseudomonadati</taxon>
        <taxon>Pseudomonadota</taxon>
        <taxon>Alphaproteobacteria</taxon>
        <taxon>Rhodobacterales</taxon>
        <taxon>Roseobacteraceae</taxon>
        <taxon>Leisingera</taxon>
    </lineage>
</organism>
<keyword evidence="2" id="KW-1185">Reference proteome</keyword>
<dbReference type="EMBL" id="CP006773">
    <property type="protein sequence ID" value="AHD02886.1"/>
    <property type="molecule type" value="Genomic_DNA"/>
</dbReference>
<protein>
    <submittedName>
        <fullName evidence="1">Uncharacterized protein</fullName>
    </submittedName>
</protein>
<reference evidence="1 2" key="1">
    <citation type="submission" date="2013-09" db="EMBL/GenBank/DDBJ databases">
        <authorList>
            <consortium name="DOE Joint Genome Institute"/>
            <person name="Klenk H.-P."/>
            <person name="Huntemann M."/>
            <person name="Han J."/>
            <person name="Chen A."/>
            <person name="Kyrpides N."/>
            <person name="Mavromatis K."/>
            <person name="Markowitz V."/>
            <person name="Palaniappan K."/>
            <person name="Ivanova N."/>
            <person name="Schaumberg A."/>
            <person name="Pati A."/>
            <person name="Liolios K."/>
            <person name="Nordberg H.P."/>
            <person name="Cantor M.N."/>
            <person name="Hua S.X."/>
            <person name="Woyke T."/>
        </authorList>
    </citation>
    <scope>NUCLEOTIDE SEQUENCE [LARGE SCALE GENOMIC DNA]</scope>
    <source>
        <strain evidence="1 2">DSM 14336</strain>
    </source>
</reference>
<dbReference type="AlphaFoldDB" id="V9VVW2"/>
<proteinExistence type="predicted"/>
<evidence type="ECO:0000313" key="1">
    <source>
        <dbReference type="EMBL" id="AHD02886.1"/>
    </source>
</evidence>
<accession>V9VVW2</accession>
<evidence type="ECO:0000313" key="2">
    <source>
        <dbReference type="Proteomes" id="UP000018780"/>
    </source>
</evidence>
<dbReference type="KEGG" id="lmd:METH_04340"/>
<gene>
    <name evidence="1" type="ORF">METH_04340</name>
</gene>
<dbReference type="STRING" id="999552.METH_04340"/>
<dbReference type="HOGENOM" id="CLU_3026759_0_0_5"/>
<dbReference type="Proteomes" id="UP000018780">
    <property type="component" value="Chromosome"/>
</dbReference>